<evidence type="ECO:0000256" key="1">
    <source>
        <dbReference type="SAM" id="MobiDB-lite"/>
    </source>
</evidence>
<name>A0A7E4VB29_PANRE</name>
<dbReference type="AlphaFoldDB" id="A0A7E4VB29"/>
<dbReference type="Proteomes" id="UP000492821">
    <property type="component" value="Unassembled WGS sequence"/>
</dbReference>
<evidence type="ECO:0000313" key="3">
    <source>
        <dbReference type="WBParaSite" id="Pan_g18868.t1"/>
    </source>
</evidence>
<accession>A0A7E4VB29</accession>
<evidence type="ECO:0000313" key="2">
    <source>
        <dbReference type="Proteomes" id="UP000492821"/>
    </source>
</evidence>
<protein>
    <submittedName>
        <fullName evidence="3">POP1 domain-containing protein</fullName>
    </submittedName>
</protein>
<sequence>MNRHKGEKPENTRQSVAKPYRSQAKALKSDGNRAAVSEKHGATQLAQKATTTTRITADEWMDLKWGISWPDRRKTRISSYEEANNRSKSRRQEWGRHWGTAIPPEKKIRTEAVILRGEVDGKCFSTATLLNLEYGLPDEGDCQIERWQIRSHISVASS</sequence>
<keyword evidence="2" id="KW-1185">Reference proteome</keyword>
<reference evidence="2" key="1">
    <citation type="journal article" date="2013" name="Genetics">
        <title>The draft genome and transcriptome of Panagrellus redivivus are shaped by the harsh demands of a free-living lifestyle.</title>
        <authorList>
            <person name="Srinivasan J."/>
            <person name="Dillman A.R."/>
            <person name="Macchietto M.G."/>
            <person name="Heikkinen L."/>
            <person name="Lakso M."/>
            <person name="Fracchia K.M."/>
            <person name="Antoshechkin I."/>
            <person name="Mortazavi A."/>
            <person name="Wong G."/>
            <person name="Sternberg P.W."/>
        </authorList>
    </citation>
    <scope>NUCLEOTIDE SEQUENCE [LARGE SCALE GENOMIC DNA]</scope>
    <source>
        <strain evidence="2">MT8872</strain>
    </source>
</reference>
<reference evidence="3" key="2">
    <citation type="submission" date="2020-10" db="UniProtKB">
        <authorList>
            <consortium name="WormBaseParasite"/>
        </authorList>
    </citation>
    <scope>IDENTIFICATION</scope>
</reference>
<organism evidence="2 3">
    <name type="scientific">Panagrellus redivivus</name>
    <name type="common">Microworm</name>
    <dbReference type="NCBI Taxonomy" id="6233"/>
    <lineage>
        <taxon>Eukaryota</taxon>
        <taxon>Metazoa</taxon>
        <taxon>Ecdysozoa</taxon>
        <taxon>Nematoda</taxon>
        <taxon>Chromadorea</taxon>
        <taxon>Rhabditida</taxon>
        <taxon>Tylenchina</taxon>
        <taxon>Panagrolaimomorpha</taxon>
        <taxon>Panagrolaimoidea</taxon>
        <taxon>Panagrolaimidae</taxon>
        <taxon>Panagrellus</taxon>
    </lineage>
</organism>
<feature type="compositionally biased region" description="Basic and acidic residues" evidence="1">
    <location>
        <begin position="27"/>
        <end position="41"/>
    </location>
</feature>
<feature type="region of interest" description="Disordered" evidence="1">
    <location>
        <begin position="1"/>
        <end position="49"/>
    </location>
</feature>
<feature type="region of interest" description="Disordered" evidence="1">
    <location>
        <begin position="79"/>
        <end position="98"/>
    </location>
</feature>
<proteinExistence type="predicted"/>
<dbReference type="WBParaSite" id="Pan_g18868.t1">
    <property type="protein sequence ID" value="Pan_g18868.t1"/>
    <property type="gene ID" value="Pan_g18868"/>
</dbReference>